<evidence type="ECO:0000256" key="2">
    <source>
        <dbReference type="SAM" id="MobiDB-lite"/>
    </source>
</evidence>
<name>A0A445B815_ARAHY</name>
<organism evidence="4 5">
    <name type="scientific">Arachis hypogaea</name>
    <name type="common">Peanut</name>
    <dbReference type="NCBI Taxonomy" id="3818"/>
    <lineage>
        <taxon>Eukaryota</taxon>
        <taxon>Viridiplantae</taxon>
        <taxon>Streptophyta</taxon>
        <taxon>Embryophyta</taxon>
        <taxon>Tracheophyta</taxon>
        <taxon>Spermatophyta</taxon>
        <taxon>Magnoliopsida</taxon>
        <taxon>eudicotyledons</taxon>
        <taxon>Gunneridae</taxon>
        <taxon>Pentapetalae</taxon>
        <taxon>rosids</taxon>
        <taxon>fabids</taxon>
        <taxon>Fabales</taxon>
        <taxon>Fabaceae</taxon>
        <taxon>Papilionoideae</taxon>
        <taxon>50 kb inversion clade</taxon>
        <taxon>dalbergioids sensu lato</taxon>
        <taxon>Dalbergieae</taxon>
        <taxon>Pterocarpus clade</taxon>
        <taxon>Arachis</taxon>
    </lineage>
</organism>
<feature type="region of interest" description="Disordered" evidence="2">
    <location>
        <begin position="113"/>
        <end position="132"/>
    </location>
</feature>
<evidence type="ECO:0000313" key="4">
    <source>
        <dbReference type="EMBL" id="RYR34810.1"/>
    </source>
</evidence>
<protein>
    <recommendedName>
        <fullName evidence="3">CCHC-type domain-containing protein</fullName>
    </recommendedName>
</protein>
<gene>
    <name evidence="4" type="ORF">Ahy_A10g049848</name>
</gene>
<evidence type="ECO:0000259" key="3">
    <source>
        <dbReference type="PROSITE" id="PS50158"/>
    </source>
</evidence>
<feature type="domain" description="CCHC-type" evidence="3">
    <location>
        <begin position="79"/>
        <end position="93"/>
    </location>
</feature>
<feature type="compositionally biased region" description="Basic residues" evidence="2">
    <location>
        <begin position="170"/>
        <end position="182"/>
    </location>
</feature>
<dbReference type="InterPro" id="IPR036875">
    <property type="entry name" value="Znf_CCHC_sf"/>
</dbReference>
<evidence type="ECO:0000313" key="5">
    <source>
        <dbReference type="Proteomes" id="UP000289738"/>
    </source>
</evidence>
<keyword evidence="1" id="KW-0862">Zinc</keyword>
<dbReference type="SUPFAM" id="SSF57756">
    <property type="entry name" value="Retrovirus zinc finger-like domains"/>
    <property type="match status" value="1"/>
</dbReference>
<accession>A0A445B815</accession>
<dbReference type="PROSITE" id="PS50158">
    <property type="entry name" value="ZF_CCHC"/>
    <property type="match status" value="1"/>
</dbReference>
<comment type="caution">
    <text evidence="4">The sequence shown here is derived from an EMBL/GenBank/DDBJ whole genome shotgun (WGS) entry which is preliminary data.</text>
</comment>
<keyword evidence="1" id="KW-0863">Zinc-finger</keyword>
<evidence type="ECO:0000256" key="1">
    <source>
        <dbReference type="PROSITE-ProRule" id="PRU00047"/>
    </source>
</evidence>
<proteinExistence type="predicted"/>
<dbReference type="Gene3D" id="4.10.60.10">
    <property type="entry name" value="Zinc finger, CCHC-type"/>
    <property type="match status" value="1"/>
</dbReference>
<dbReference type="AlphaFoldDB" id="A0A445B815"/>
<dbReference type="GO" id="GO:0008270">
    <property type="term" value="F:zinc ion binding"/>
    <property type="evidence" value="ECO:0007669"/>
    <property type="project" value="UniProtKB-KW"/>
</dbReference>
<reference evidence="4 5" key="1">
    <citation type="submission" date="2019-01" db="EMBL/GenBank/DDBJ databases">
        <title>Sequencing of cultivated peanut Arachis hypogaea provides insights into genome evolution and oil improvement.</title>
        <authorList>
            <person name="Chen X."/>
        </authorList>
    </citation>
    <scope>NUCLEOTIDE SEQUENCE [LARGE SCALE GENOMIC DNA]</scope>
    <source>
        <strain evidence="5">cv. Fuhuasheng</strain>
        <tissue evidence="4">Leaves</tissue>
    </source>
</reference>
<feature type="region of interest" description="Disordered" evidence="2">
    <location>
        <begin position="36"/>
        <end position="72"/>
    </location>
</feature>
<dbReference type="EMBL" id="SDMP01000010">
    <property type="protein sequence ID" value="RYR34810.1"/>
    <property type="molecule type" value="Genomic_DNA"/>
</dbReference>
<feature type="region of interest" description="Disordered" evidence="2">
    <location>
        <begin position="152"/>
        <end position="183"/>
    </location>
</feature>
<dbReference type="Proteomes" id="UP000289738">
    <property type="component" value="Chromosome A10"/>
</dbReference>
<dbReference type="GO" id="GO:0003676">
    <property type="term" value="F:nucleic acid binding"/>
    <property type="evidence" value="ECO:0007669"/>
    <property type="project" value="InterPro"/>
</dbReference>
<keyword evidence="1" id="KW-0479">Metal-binding</keyword>
<dbReference type="InterPro" id="IPR001878">
    <property type="entry name" value="Znf_CCHC"/>
</dbReference>
<keyword evidence="5" id="KW-1185">Reference proteome</keyword>
<sequence>MKTPPNTEDDKYDLDLNKSSLTRALGDARAIVYGDAAAQYGMKKPGPIKKKRRKDADEEPSGGKKQKTSMKRVYKKGHCRYCGETGHTKRNCRMRTVDEELAAMAAVANADANEGEVNNSTPTATVNGGDAPTVSQDQVEIELELSQLIFSESDDSQQVKSLPVRPSKLPPKRKLSTPKKNSHPMCSSLFKSLTFQNRLNFVPPSILLTDF</sequence>